<name>A0A167DPB3_9BACL</name>
<dbReference type="RefSeq" id="WP_068658102.1">
    <property type="nucleotide sequence ID" value="NZ_CP017770.1"/>
</dbReference>
<evidence type="ECO:0000256" key="1">
    <source>
        <dbReference type="SAM" id="Phobius"/>
    </source>
</evidence>
<feature type="transmembrane region" description="Helical" evidence="1">
    <location>
        <begin position="6"/>
        <end position="23"/>
    </location>
</feature>
<keyword evidence="1" id="KW-0812">Transmembrane</keyword>
<keyword evidence="1" id="KW-1133">Transmembrane helix</keyword>
<organism evidence="2 3">
    <name type="scientific">Paenibacillus crassostreae</name>
    <dbReference type="NCBI Taxonomy" id="1763538"/>
    <lineage>
        <taxon>Bacteria</taxon>
        <taxon>Bacillati</taxon>
        <taxon>Bacillota</taxon>
        <taxon>Bacilli</taxon>
        <taxon>Bacillales</taxon>
        <taxon>Paenibacillaceae</taxon>
        <taxon>Paenibacillus</taxon>
    </lineage>
</organism>
<protein>
    <submittedName>
        <fullName evidence="2">Uncharacterized protein</fullName>
    </submittedName>
</protein>
<proteinExistence type="predicted"/>
<keyword evidence="3" id="KW-1185">Reference proteome</keyword>
<keyword evidence="1" id="KW-0472">Membrane</keyword>
<dbReference type="OrthoDB" id="2990721at2"/>
<evidence type="ECO:0000313" key="2">
    <source>
        <dbReference type="EMBL" id="OAB74621.1"/>
    </source>
</evidence>
<comment type="caution">
    <text evidence="2">The sequence shown here is derived from an EMBL/GenBank/DDBJ whole genome shotgun (WGS) entry which is preliminary data.</text>
</comment>
<evidence type="ECO:0000313" key="3">
    <source>
        <dbReference type="Proteomes" id="UP000077134"/>
    </source>
</evidence>
<sequence length="129" mass="14705">MKKNIVIIFLSIIIVLLFVYMFLGKSVEYEVVAIEDAPTSIQAAIRENNDKLRFSIFQDGTNTYIYYKTDHAANEYITTDLVLKVKGGKYIAAAEVTYAVNDGNVNYDKLIKLEKVLDKDILLTEKNTR</sequence>
<dbReference type="STRING" id="1763538.LPB68_02685"/>
<dbReference type="KEGG" id="pcx:LPB68_02685"/>
<dbReference type="AlphaFoldDB" id="A0A167DPB3"/>
<accession>A0A167DPB3</accession>
<gene>
    <name evidence="2" type="ORF">PNBC_11275</name>
</gene>
<dbReference type="EMBL" id="LSFN01000014">
    <property type="protein sequence ID" value="OAB74621.1"/>
    <property type="molecule type" value="Genomic_DNA"/>
</dbReference>
<dbReference type="Proteomes" id="UP000077134">
    <property type="component" value="Unassembled WGS sequence"/>
</dbReference>
<reference evidence="2 3" key="1">
    <citation type="submission" date="2016-02" db="EMBL/GenBank/DDBJ databases">
        <title>Paenibacillus sp. LPB0068, isolated from Crassostrea gigas.</title>
        <authorList>
            <person name="Shin S.-K."/>
            <person name="Yi H."/>
        </authorList>
    </citation>
    <scope>NUCLEOTIDE SEQUENCE [LARGE SCALE GENOMIC DNA]</scope>
    <source>
        <strain evidence="2 3">LPB0068</strain>
    </source>
</reference>